<feature type="chain" id="PRO_5044156911" evidence="1">
    <location>
        <begin position="45"/>
        <end position="153"/>
    </location>
</feature>
<dbReference type="AlphaFoldDB" id="A0A8R7R1G7"/>
<keyword evidence="1" id="KW-0732">Signal</keyword>
<dbReference type="EnsemblPlants" id="TuG1812G0700001628.01.T01">
    <property type="protein sequence ID" value="TuG1812G0700001628.01.T01"/>
    <property type="gene ID" value="TuG1812G0700001628.01"/>
</dbReference>
<dbReference type="EnsemblPlants" id="TuG1812G0700001628.01.T02">
    <property type="protein sequence ID" value="TuG1812G0700001628.01.T02"/>
    <property type="gene ID" value="TuG1812G0700001628.01"/>
</dbReference>
<dbReference type="Gramene" id="TuG1812G0700001628.01.T02">
    <property type="protein sequence ID" value="TuG1812G0700001628.01.T02"/>
    <property type="gene ID" value="TuG1812G0700001628.01"/>
</dbReference>
<dbReference type="Gramene" id="TuG1812G0700001628.01.T03">
    <property type="protein sequence ID" value="TuG1812G0700001628.01.T03"/>
    <property type="gene ID" value="TuG1812G0700001628.01"/>
</dbReference>
<keyword evidence="3" id="KW-1185">Reference proteome</keyword>
<organism evidence="2 3">
    <name type="scientific">Triticum urartu</name>
    <name type="common">Red wild einkorn</name>
    <name type="synonym">Crithodium urartu</name>
    <dbReference type="NCBI Taxonomy" id="4572"/>
    <lineage>
        <taxon>Eukaryota</taxon>
        <taxon>Viridiplantae</taxon>
        <taxon>Streptophyta</taxon>
        <taxon>Embryophyta</taxon>
        <taxon>Tracheophyta</taxon>
        <taxon>Spermatophyta</taxon>
        <taxon>Magnoliopsida</taxon>
        <taxon>Liliopsida</taxon>
        <taxon>Poales</taxon>
        <taxon>Poaceae</taxon>
        <taxon>BOP clade</taxon>
        <taxon>Pooideae</taxon>
        <taxon>Triticodae</taxon>
        <taxon>Triticeae</taxon>
        <taxon>Triticinae</taxon>
        <taxon>Triticum</taxon>
    </lineage>
</organism>
<dbReference type="EnsemblPlants" id="TuG1812G0700001628.01.T03">
    <property type="protein sequence ID" value="TuG1812G0700001628.01.T03"/>
    <property type="gene ID" value="TuG1812G0700001628.01"/>
</dbReference>
<name>A0A8R7R1G7_TRIUA</name>
<sequence length="153" mass="16100">DKKRNEKRFVGLGTRFHWPAAPGFSTRNLLLCSFLFLGAAGSAAAPAAPREHGAAEMRGDALPPTAPLAFPPLRRRRALRVGGLAARLPALLLIQGGGMNLSRVDENLLSSVCCARSLALLPPTPAPSRVEVPARAVVAATTGFDVTEVLKIT</sequence>
<reference evidence="3" key="1">
    <citation type="journal article" date="2013" name="Nature">
        <title>Draft genome of the wheat A-genome progenitor Triticum urartu.</title>
        <authorList>
            <person name="Ling H.Q."/>
            <person name="Zhao S."/>
            <person name="Liu D."/>
            <person name="Wang J."/>
            <person name="Sun H."/>
            <person name="Zhang C."/>
            <person name="Fan H."/>
            <person name="Li D."/>
            <person name="Dong L."/>
            <person name="Tao Y."/>
            <person name="Gao C."/>
            <person name="Wu H."/>
            <person name="Li Y."/>
            <person name="Cui Y."/>
            <person name="Guo X."/>
            <person name="Zheng S."/>
            <person name="Wang B."/>
            <person name="Yu K."/>
            <person name="Liang Q."/>
            <person name="Yang W."/>
            <person name="Lou X."/>
            <person name="Chen J."/>
            <person name="Feng M."/>
            <person name="Jian J."/>
            <person name="Zhang X."/>
            <person name="Luo G."/>
            <person name="Jiang Y."/>
            <person name="Liu J."/>
            <person name="Wang Z."/>
            <person name="Sha Y."/>
            <person name="Zhang B."/>
            <person name="Wu H."/>
            <person name="Tang D."/>
            <person name="Shen Q."/>
            <person name="Xue P."/>
            <person name="Zou S."/>
            <person name="Wang X."/>
            <person name="Liu X."/>
            <person name="Wang F."/>
            <person name="Yang Y."/>
            <person name="An X."/>
            <person name="Dong Z."/>
            <person name="Zhang K."/>
            <person name="Zhang X."/>
            <person name="Luo M.C."/>
            <person name="Dvorak J."/>
            <person name="Tong Y."/>
            <person name="Wang J."/>
            <person name="Yang H."/>
            <person name="Li Z."/>
            <person name="Wang D."/>
            <person name="Zhang A."/>
            <person name="Wang J."/>
        </authorList>
    </citation>
    <scope>NUCLEOTIDE SEQUENCE</scope>
    <source>
        <strain evidence="3">cv. G1812</strain>
    </source>
</reference>
<evidence type="ECO:0000313" key="2">
    <source>
        <dbReference type="EnsemblPlants" id="TuG1812G0700001628.01.T02"/>
    </source>
</evidence>
<evidence type="ECO:0000256" key="1">
    <source>
        <dbReference type="SAM" id="SignalP"/>
    </source>
</evidence>
<reference evidence="2" key="2">
    <citation type="submission" date="2018-03" db="EMBL/GenBank/DDBJ databases">
        <title>The Triticum urartu genome reveals the dynamic nature of wheat genome evolution.</title>
        <authorList>
            <person name="Ling H."/>
            <person name="Ma B."/>
            <person name="Shi X."/>
            <person name="Liu H."/>
            <person name="Dong L."/>
            <person name="Sun H."/>
            <person name="Cao Y."/>
            <person name="Gao Q."/>
            <person name="Zheng S."/>
            <person name="Li Y."/>
            <person name="Yu Y."/>
            <person name="Du H."/>
            <person name="Qi M."/>
            <person name="Li Y."/>
            <person name="Yu H."/>
            <person name="Cui Y."/>
            <person name="Wang N."/>
            <person name="Chen C."/>
            <person name="Wu H."/>
            <person name="Zhao Y."/>
            <person name="Zhang J."/>
            <person name="Li Y."/>
            <person name="Zhou W."/>
            <person name="Zhang B."/>
            <person name="Hu W."/>
            <person name="Eijk M."/>
            <person name="Tang J."/>
            <person name="Witsenboer H."/>
            <person name="Zhao S."/>
            <person name="Li Z."/>
            <person name="Zhang A."/>
            <person name="Wang D."/>
            <person name="Liang C."/>
        </authorList>
    </citation>
    <scope>NUCLEOTIDE SEQUENCE [LARGE SCALE GENOMIC DNA]</scope>
    <source>
        <strain evidence="2">cv. G1812</strain>
    </source>
</reference>
<protein>
    <submittedName>
        <fullName evidence="2">Uncharacterized protein</fullName>
    </submittedName>
</protein>
<accession>A0A8R7R1G7</accession>
<dbReference type="Proteomes" id="UP000015106">
    <property type="component" value="Chromosome 7"/>
</dbReference>
<evidence type="ECO:0000313" key="3">
    <source>
        <dbReference type="Proteomes" id="UP000015106"/>
    </source>
</evidence>
<feature type="signal peptide" evidence="1">
    <location>
        <begin position="1"/>
        <end position="44"/>
    </location>
</feature>
<dbReference type="Gramene" id="TuG1812G0700001628.01.T01">
    <property type="protein sequence ID" value="TuG1812G0700001628.01.T01"/>
    <property type="gene ID" value="TuG1812G0700001628.01"/>
</dbReference>
<proteinExistence type="predicted"/>
<reference evidence="2" key="3">
    <citation type="submission" date="2022-06" db="UniProtKB">
        <authorList>
            <consortium name="EnsemblPlants"/>
        </authorList>
    </citation>
    <scope>IDENTIFICATION</scope>
</reference>